<evidence type="ECO:0000256" key="1">
    <source>
        <dbReference type="SAM" id="MobiDB-lite"/>
    </source>
</evidence>
<feature type="compositionally biased region" description="Basic and acidic residues" evidence="1">
    <location>
        <begin position="88"/>
        <end position="105"/>
    </location>
</feature>
<accession>A0AAE0GSM3</accession>
<dbReference type="AlphaFoldDB" id="A0AAE0GSM3"/>
<gene>
    <name evidence="2" type="ORF">CYMTET_9498</name>
</gene>
<feature type="region of interest" description="Disordered" evidence="1">
    <location>
        <begin position="88"/>
        <end position="110"/>
    </location>
</feature>
<evidence type="ECO:0000313" key="2">
    <source>
        <dbReference type="EMBL" id="KAK3282771.1"/>
    </source>
</evidence>
<name>A0AAE0GSM3_9CHLO</name>
<reference evidence="2 3" key="1">
    <citation type="journal article" date="2015" name="Genome Biol. Evol.">
        <title>Comparative Genomics of a Bacterivorous Green Alga Reveals Evolutionary Causalities and Consequences of Phago-Mixotrophic Mode of Nutrition.</title>
        <authorList>
            <person name="Burns J.A."/>
            <person name="Paasch A."/>
            <person name="Narechania A."/>
            <person name="Kim E."/>
        </authorList>
    </citation>
    <scope>NUCLEOTIDE SEQUENCE [LARGE SCALE GENOMIC DNA]</scope>
    <source>
        <strain evidence="2 3">PLY_AMNH</strain>
    </source>
</reference>
<organism evidence="2 3">
    <name type="scientific">Cymbomonas tetramitiformis</name>
    <dbReference type="NCBI Taxonomy" id="36881"/>
    <lineage>
        <taxon>Eukaryota</taxon>
        <taxon>Viridiplantae</taxon>
        <taxon>Chlorophyta</taxon>
        <taxon>Pyramimonadophyceae</taxon>
        <taxon>Pyramimonadales</taxon>
        <taxon>Pyramimonadaceae</taxon>
        <taxon>Cymbomonas</taxon>
    </lineage>
</organism>
<protein>
    <submittedName>
        <fullName evidence="2">Uncharacterized protein</fullName>
    </submittedName>
</protein>
<proteinExistence type="predicted"/>
<comment type="caution">
    <text evidence="2">The sequence shown here is derived from an EMBL/GenBank/DDBJ whole genome shotgun (WGS) entry which is preliminary data.</text>
</comment>
<keyword evidence="3" id="KW-1185">Reference proteome</keyword>
<dbReference type="Proteomes" id="UP001190700">
    <property type="component" value="Unassembled WGS sequence"/>
</dbReference>
<dbReference type="EMBL" id="LGRX02003159">
    <property type="protein sequence ID" value="KAK3282771.1"/>
    <property type="molecule type" value="Genomic_DNA"/>
</dbReference>
<evidence type="ECO:0000313" key="3">
    <source>
        <dbReference type="Proteomes" id="UP001190700"/>
    </source>
</evidence>
<sequence>MSDVVWPYEFDGWWSECETLQADEEASSEGTAAHPGNALEKRRPKRARLSGSSGEPDVHEEDVAGNVSNGTLRRIPVNLHAGAEDVAMHEADDDQEPKNSADAKGKGKMMTELPAKRRKQLLVLPRCPDTGVVRTVRNVCRTSTSVTRRFWCLNCKMQAGNQRWQVKLDDVVHCELQLQDYLSKMDVQEHRVERNPAEPQMDVKAYLHEEQRLADRPGNVAQWLEVDVREANAMATL</sequence>
<feature type="region of interest" description="Disordered" evidence="1">
    <location>
        <begin position="19"/>
        <end position="69"/>
    </location>
</feature>